<keyword evidence="2" id="KW-1185">Reference proteome</keyword>
<dbReference type="Proteomes" id="UP000308600">
    <property type="component" value="Unassembled WGS sequence"/>
</dbReference>
<dbReference type="EMBL" id="ML208271">
    <property type="protein sequence ID" value="TFK73977.1"/>
    <property type="molecule type" value="Genomic_DNA"/>
</dbReference>
<protein>
    <submittedName>
        <fullName evidence="1">Uncharacterized protein</fullName>
    </submittedName>
</protein>
<proteinExistence type="predicted"/>
<accession>A0ACD3B8G8</accession>
<gene>
    <name evidence="1" type="ORF">BDN72DRAFT_956061</name>
</gene>
<evidence type="ECO:0000313" key="1">
    <source>
        <dbReference type="EMBL" id="TFK73977.1"/>
    </source>
</evidence>
<reference evidence="1 2" key="1">
    <citation type="journal article" date="2019" name="Nat. Ecol. Evol.">
        <title>Megaphylogeny resolves global patterns of mushroom evolution.</title>
        <authorList>
            <person name="Varga T."/>
            <person name="Krizsan K."/>
            <person name="Foldi C."/>
            <person name="Dima B."/>
            <person name="Sanchez-Garcia M."/>
            <person name="Sanchez-Ramirez S."/>
            <person name="Szollosi G.J."/>
            <person name="Szarkandi J.G."/>
            <person name="Papp V."/>
            <person name="Albert L."/>
            <person name="Andreopoulos W."/>
            <person name="Angelini C."/>
            <person name="Antonin V."/>
            <person name="Barry K.W."/>
            <person name="Bougher N.L."/>
            <person name="Buchanan P."/>
            <person name="Buyck B."/>
            <person name="Bense V."/>
            <person name="Catcheside P."/>
            <person name="Chovatia M."/>
            <person name="Cooper J."/>
            <person name="Damon W."/>
            <person name="Desjardin D."/>
            <person name="Finy P."/>
            <person name="Geml J."/>
            <person name="Haridas S."/>
            <person name="Hughes K."/>
            <person name="Justo A."/>
            <person name="Karasinski D."/>
            <person name="Kautmanova I."/>
            <person name="Kiss B."/>
            <person name="Kocsube S."/>
            <person name="Kotiranta H."/>
            <person name="LaButti K.M."/>
            <person name="Lechner B.E."/>
            <person name="Liimatainen K."/>
            <person name="Lipzen A."/>
            <person name="Lukacs Z."/>
            <person name="Mihaltcheva S."/>
            <person name="Morgado L.N."/>
            <person name="Niskanen T."/>
            <person name="Noordeloos M.E."/>
            <person name="Ohm R.A."/>
            <person name="Ortiz-Santana B."/>
            <person name="Ovrebo C."/>
            <person name="Racz N."/>
            <person name="Riley R."/>
            <person name="Savchenko A."/>
            <person name="Shiryaev A."/>
            <person name="Soop K."/>
            <person name="Spirin V."/>
            <person name="Szebenyi C."/>
            <person name="Tomsovsky M."/>
            <person name="Tulloss R.E."/>
            <person name="Uehling J."/>
            <person name="Grigoriev I.V."/>
            <person name="Vagvolgyi C."/>
            <person name="Papp T."/>
            <person name="Martin F.M."/>
            <person name="Miettinen O."/>
            <person name="Hibbett D.S."/>
            <person name="Nagy L.G."/>
        </authorList>
    </citation>
    <scope>NUCLEOTIDE SEQUENCE [LARGE SCALE GENOMIC DNA]</scope>
    <source>
        <strain evidence="1 2">NL-1719</strain>
    </source>
</reference>
<sequence length="362" mass="39448">MTKLPPGFSHELPQHLRDHCPKVDEQLGVPVLDFNKFCCGAHGFSALIKTEIDGEPSHLTLFDTGPDSTSLVRNISAMHIPVEQIERVITSHWHSDHTGGLLSFLSYRNEVVNQLNNQRQQSGESSESSTSTTPTTAIPQVVIDVHPDRPEARGIAPGPNFNKVICAIPVDPKFDEIEGLGGVLEKRKEGHSVASGMVWVSGEIPRVTEWEEGILGGMRWVVGEENGNGRWVNEPHIMDERYAAIDVAGKGLIIFSACSHAGIVNVIKDAVNRFSRPVYMVVGGLHLAGPEFGPRIPLTVDFLSTQLRPCPTYVLPMHCSGFRSKAALENAFGEGCVPAGVGLKVEIIGDRTLDERLPPSSY</sequence>
<name>A0ACD3B8G8_9AGAR</name>
<evidence type="ECO:0000313" key="2">
    <source>
        <dbReference type="Proteomes" id="UP000308600"/>
    </source>
</evidence>
<organism evidence="1 2">
    <name type="scientific">Pluteus cervinus</name>
    <dbReference type="NCBI Taxonomy" id="181527"/>
    <lineage>
        <taxon>Eukaryota</taxon>
        <taxon>Fungi</taxon>
        <taxon>Dikarya</taxon>
        <taxon>Basidiomycota</taxon>
        <taxon>Agaricomycotina</taxon>
        <taxon>Agaricomycetes</taxon>
        <taxon>Agaricomycetidae</taxon>
        <taxon>Agaricales</taxon>
        <taxon>Pluteineae</taxon>
        <taxon>Pluteaceae</taxon>
        <taxon>Pluteus</taxon>
    </lineage>
</organism>